<reference evidence="1 2" key="1">
    <citation type="journal article" date="2013" name="Genome Announc.">
        <title>Draft genome sequence of MKD8, a conjugal recipient Mycobacterium smegmatis strain.</title>
        <authorList>
            <person name="Gray T.A."/>
            <person name="Palumbo M.J."/>
            <person name="Derbyshire K.M."/>
        </authorList>
    </citation>
    <scope>NUCLEOTIDE SEQUENCE [LARGE SCALE GENOMIC DNA]</scope>
    <source>
        <strain evidence="1 2">MKD8</strain>
    </source>
</reference>
<sequence>MGTIIERVEISEAGWRNRHSALRLAVAAAKRCLHRAGCDPDSIDLLINAGIYRDRNLGEPALAALIQEMIGANLHDPHTGEHGTFSFDVANGECGVLTALQIVDGFLRAGIIKAALIVASDANPGFGMSKHFPYSPVGSALLCRWNDGDDGLGPVRWSARTDGEGFCARVGFRDGRNVLRFQESAAFDVDLAGVCALAASSCLAESSLTLSDVAICVAPARQRFRAALAAKLGVPPAHLVVAADPRTHTAALPAALRRRDSGGGDSGPVDTRPVLLVAGAAGPVAGAALYRSPVAVRADGSQHSAIDFQDLGQ</sequence>
<dbReference type="GO" id="GO:0016746">
    <property type="term" value="F:acyltransferase activity"/>
    <property type="evidence" value="ECO:0007669"/>
    <property type="project" value="UniProtKB-KW"/>
</dbReference>
<evidence type="ECO:0000313" key="2">
    <source>
        <dbReference type="Proteomes" id="UP000011200"/>
    </source>
</evidence>
<reference evidence="2" key="2">
    <citation type="submission" date="2018-03" db="EMBL/GenBank/DDBJ databases">
        <authorList>
            <person name="Derbyshire K."/>
            <person name="Gray T.A."/>
            <person name="Champion M."/>
        </authorList>
    </citation>
    <scope>NUCLEOTIDE SEQUENCE [LARGE SCALE GENOMIC DNA]</scope>
    <source>
        <strain evidence="2">MKD8</strain>
    </source>
</reference>
<protein>
    <recommendedName>
        <fullName evidence="3">Beta-ketoacyl-[acyl-carrier-protein] synthase III</fullName>
    </recommendedName>
</protein>
<evidence type="ECO:0000313" key="1">
    <source>
        <dbReference type="EMBL" id="AWT54905.1"/>
    </source>
</evidence>
<name>A0A2U9PUE1_MYCSE</name>
<proteinExistence type="predicted"/>
<dbReference type="RefSeq" id="WP_003895407.1">
    <property type="nucleotide sequence ID" value="NZ_CP027541.1"/>
</dbReference>
<dbReference type="EMBL" id="CP027541">
    <property type="protein sequence ID" value="AWT54905.1"/>
    <property type="molecule type" value="Genomic_DNA"/>
</dbReference>
<dbReference type="Proteomes" id="UP000011200">
    <property type="component" value="Chromosome"/>
</dbReference>
<gene>
    <name evidence="1" type="ORF">D806_039390</name>
</gene>
<dbReference type="AlphaFoldDB" id="A0A2U9PUE1"/>
<dbReference type="PANTHER" id="PTHR34069:SF2">
    <property type="entry name" value="BETA-KETOACYL-[ACYL-CARRIER-PROTEIN] SYNTHASE III"/>
    <property type="match status" value="1"/>
</dbReference>
<dbReference type="GO" id="GO:0044550">
    <property type="term" value="P:secondary metabolite biosynthetic process"/>
    <property type="evidence" value="ECO:0007669"/>
    <property type="project" value="TreeGrafter"/>
</dbReference>
<dbReference type="Gene3D" id="3.40.47.10">
    <property type="match status" value="2"/>
</dbReference>
<dbReference type="InterPro" id="IPR016039">
    <property type="entry name" value="Thiolase-like"/>
</dbReference>
<accession>A0A2U9PUE1</accession>
<organism evidence="1 2">
    <name type="scientific">Mycolicibacterium smegmatis (strain MKD8)</name>
    <name type="common">Mycobacterium smegmatis</name>
    <dbReference type="NCBI Taxonomy" id="1214915"/>
    <lineage>
        <taxon>Bacteria</taxon>
        <taxon>Bacillati</taxon>
        <taxon>Actinomycetota</taxon>
        <taxon>Actinomycetes</taxon>
        <taxon>Mycobacteriales</taxon>
        <taxon>Mycobacteriaceae</taxon>
        <taxon>Mycolicibacterium</taxon>
    </lineage>
</organism>
<dbReference type="GeneID" id="93458689"/>
<dbReference type="PANTHER" id="PTHR34069">
    <property type="entry name" value="3-OXOACYL-[ACYL-CARRIER-PROTEIN] SYNTHASE 3"/>
    <property type="match status" value="1"/>
</dbReference>
<dbReference type="SUPFAM" id="SSF53901">
    <property type="entry name" value="Thiolase-like"/>
    <property type="match status" value="1"/>
</dbReference>
<evidence type="ECO:0008006" key="3">
    <source>
        <dbReference type="Google" id="ProtNLM"/>
    </source>
</evidence>